<dbReference type="VEuPathDB" id="TrichDB:TVAG_307250"/>
<dbReference type="SUPFAM" id="SSF48371">
    <property type="entry name" value="ARM repeat"/>
    <property type="match status" value="1"/>
</dbReference>
<dbReference type="Proteomes" id="UP000001542">
    <property type="component" value="Unassembled WGS sequence"/>
</dbReference>
<dbReference type="RefSeq" id="XP_001306876.1">
    <property type="nucleotide sequence ID" value="XM_001306875.1"/>
</dbReference>
<dbReference type="OrthoDB" id="10621604at2759"/>
<feature type="compositionally biased region" description="Low complexity" evidence="1">
    <location>
        <begin position="514"/>
        <end position="523"/>
    </location>
</feature>
<gene>
    <name evidence="2" type="ORF">TVAG_307250</name>
</gene>
<evidence type="ECO:0000313" key="2">
    <source>
        <dbReference type="EMBL" id="EAX93946.1"/>
    </source>
</evidence>
<dbReference type="InterPro" id="IPR016024">
    <property type="entry name" value="ARM-type_fold"/>
</dbReference>
<dbReference type="VEuPathDB" id="TrichDB:TVAGG3_0177800"/>
<accession>A2FMC9</accession>
<reference evidence="2" key="2">
    <citation type="journal article" date="2007" name="Science">
        <title>Draft genome sequence of the sexually transmitted pathogen Trichomonas vaginalis.</title>
        <authorList>
            <person name="Carlton J.M."/>
            <person name="Hirt R.P."/>
            <person name="Silva J.C."/>
            <person name="Delcher A.L."/>
            <person name="Schatz M."/>
            <person name="Zhao Q."/>
            <person name="Wortman J.R."/>
            <person name="Bidwell S.L."/>
            <person name="Alsmark U.C.M."/>
            <person name="Besteiro S."/>
            <person name="Sicheritz-Ponten T."/>
            <person name="Noel C.J."/>
            <person name="Dacks J.B."/>
            <person name="Foster P.G."/>
            <person name="Simillion C."/>
            <person name="Van de Peer Y."/>
            <person name="Miranda-Saavedra D."/>
            <person name="Barton G.J."/>
            <person name="Westrop G.D."/>
            <person name="Mueller S."/>
            <person name="Dessi D."/>
            <person name="Fiori P.L."/>
            <person name="Ren Q."/>
            <person name="Paulsen I."/>
            <person name="Zhang H."/>
            <person name="Bastida-Corcuera F.D."/>
            <person name="Simoes-Barbosa A."/>
            <person name="Brown M.T."/>
            <person name="Hayes R.D."/>
            <person name="Mukherjee M."/>
            <person name="Okumura C.Y."/>
            <person name="Schneider R."/>
            <person name="Smith A.J."/>
            <person name="Vanacova S."/>
            <person name="Villalvazo M."/>
            <person name="Haas B.J."/>
            <person name="Pertea M."/>
            <person name="Feldblyum T.V."/>
            <person name="Utterback T.R."/>
            <person name="Shu C.L."/>
            <person name="Osoegawa K."/>
            <person name="de Jong P.J."/>
            <person name="Hrdy I."/>
            <person name="Horvathova L."/>
            <person name="Zubacova Z."/>
            <person name="Dolezal P."/>
            <person name="Malik S.B."/>
            <person name="Logsdon J.M. Jr."/>
            <person name="Henze K."/>
            <person name="Gupta A."/>
            <person name="Wang C.C."/>
            <person name="Dunne R.L."/>
            <person name="Upcroft J.A."/>
            <person name="Upcroft P."/>
            <person name="White O."/>
            <person name="Salzberg S.L."/>
            <person name="Tang P."/>
            <person name="Chiu C.-H."/>
            <person name="Lee Y.-S."/>
            <person name="Embley T.M."/>
            <person name="Coombs G.H."/>
            <person name="Mottram J.C."/>
            <person name="Tachezy J."/>
            <person name="Fraser-Liggett C.M."/>
            <person name="Johnson P.J."/>
        </authorList>
    </citation>
    <scope>NUCLEOTIDE SEQUENCE [LARGE SCALE GENOMIC DNA]</scope>
    <source>
        <strain evidence="2">G3</strain>
    </source>
</reference>
<dbReference type="GO" id="GO:0005730">
    <property type="term" value="C:nucleolus"/>
    <property type="evidence" value="ECO:0000318"/>
    <property type="project" value="GO_Central"/>
</dbReference>
<dbReference type="InParanoid" id="A2FMC9"/>
<organism evidence="2 3">
    <name type="scientific">Trichomonas vaginalis (strain ATCC PRA-98 / G3)</name>
    <dbReference type="NCBI Taxonomy" id="412133"/>
    <lineage>
        <taxon>Eukaryota</taxon>
        <taxon>Metamonada</taxon>
        <taxon>Parabasalia</taxon>
        <taxon>Trichomonadida</taxon>
        <taxon>Trichomonadidae</taxon>
        <taxon>Trichomonas</taxon>
    </lineage>
</organism>
<evidence type="ECO:0000256" key="1">
    <source>
        <dbReference type="SAM" id="MobiDB-lite"/>
    </source>
</evidence>
<evidence type="ECO:0000313" key="3">
    <source>
        <dbReference type="Proteomes" id="UP000001542"/>
    </source>
</evidence>
<feature type="region of interest" description="Disordered" evidence="1">
    <location>
        <begin position="510"/>
        <end position="582"/>
    </location>
</feature>
<sequence>MGATTSSPAEIKQFCDIIENMNKEDFIENEPIIQAAGNIRTLNCISNVEFQKFYLKEPNNIIMLIIHCINTLYGERKLRTVLGAVLILSKLLPVIGVSYNDISELAWLLDGEESVLERLIKAIKEMCFQPGIMMSSTATDPTVWIWEKQDFDFENSRFDSLAILNFACSYEYFFENNPEYHEKIKKICQWEPEPGKYFLRAIMGALTHHFSRFYPLVLNYLNWALRNDPNIIVAAVSSNTLEILIDLAYSQIEKLNSLISFSPNVEAIEVDLIIAILQIILHHQKAKYDIKKVLLIILRALILANDLGHVTTTQRIYLTLLLLVTSNKSSIEFLAEPLTLSLGTKKAPHGDTLSLAILEATFYVFMNPKGKELRTLCLGVIHNIATTFVQSKPVLPEIIVSLIQKTGIREKNETQFKSTCTIVSRVVTFGEDKDKKREDIKKSILKIYDLLEENQKKLFDEVIEMKDLTEDFPMTLTNVKPHFNCVRFYLKQLFMFRNKISLFSLKKNLPPPKAALSKPAPQKQKAKEVKKEEEKPKEQEQEKKEENEEKEEQQSQQIELPEPKSDVEDQDMEESGEESNEI</sequence>
<feature type="compositionally biased region" description="Acidic residues" evidence="1">
    <location>
        <begin position="568"/>
        <end position="582"/>
    </location>
</feature>
<keyword evidence="3" id="KW-1185">Reference proteome</keyword>
<name>A2FMC9_TRIV3</name>
<feature type="compositionally biased region" description="Basic and acidic residues" evidence="1">
    <location>
        <begin position="525"/>
        <end position="547"/>
    </location>
</feature>
<protein>
    <submittedName>
        <fullName evidence="2">Uncharacterized protein</fullName>
    </submittedName>
</protein>
<dbReference type="AlphaFoldDB" id="A2FMC9"/>
<reference evidence="2" key="1">
    <citation type="submission" date="2006-10" db="EMBL/GenBank/DDBJ databases">
        <authorList>
            <person name="Amadeo P."/>
            <person name="Zhao Q."/>
            <person name="Wortman J."/>
            <person name="Fraser-Liggett C."/>
            <person name="Carlton J."/>
        </authorList>
    </citation>
    <scope>NUCLEOTIDE SEQUENCE</scope>
    <source>
        <strain evidence="2">G3</strain>
    </source>
</reference>
<dbReference type="KEGG" id="tva:4751671"/>
<proteinExistence type="predicted"/>
<dbReference type="EMBL" id="DS113884">
    <property type="protein sequence ID" value="EAX93946.1"/>
    <property type="molecule type" value="Genomic_DNA"/>
</dbReference>